<proteinExistence type="predicted"/>
<evidence type="ECO:0000313" key="2">
    <source>
        <dbReference type="Proteomes" id="UP000317550"/>
    </source>
</evidence>
<name>A0A516SBU9_9NEIS</name>
<sequence>MYLDASTLSGGSSDDDTLIALQYHNAQLAVRADMAEILLKTLQRDTAIAIAALRRIAKADVAPVAVVAAEALQQMVTI</sequence>
<dbReference type="EMBL" id="CP041730">
    <property type="protein sequence ID" value="QDQ25624.1"/>
    <property type="molecule type" value="Genomic_DNA"/>
</dbReference>
<dbReference type="AlphaFoldDB" id="A0A516SBU9"/>
<accession>A0A516SBU9</accession>
<gene>
    <name evidence="1" type="ORF">FNU76_04230</name>
</gene>
<protein>
    <submittedName>
        <fullName evidence="1">Uncharacterized protein</fullName>
    </submittedName>
</protein>
<organism evidence="1 2">
    <name type="scientific">Chitinimonas arctica</name>
    <dbReference type="NCBI Taxonomy" id="2594795"/>
    <lineage>
        <taxon>Bacteria</taxon>
        <taxon>Pseudomonadati</taxon>
        <taxon>Pseudomonadota</taxon>
        <taxon>Betaproteobacteria</taxon>
        <taxon>Neisseriales</taxon>
        <taxon>Chitinibacteraceae</taxon>
        <taxon>Chitinimonas</taxon>
    </lineage>
</organism>
<dbReference type="RefSeq" id="WP_143856549.1">
    <property type="nucleotide sequence ID" value="NZ_CP041730.1"/>
</dbReference>
<keyword evidence="2" id="KW-1185">Reference proteome</keyword>
<dbReference type="Proteomes" id="UP000317550">
    <property type="component" value="Chromosome"/>
</dbReference>
<evidence type="ECO:0000313" key="1">
    <source>
        <dbReference type="EMBL" id="QDQ25624.1"/>
    </source>
</evidence>
<dbReference type="KEGG" id="cari:FNU76_04230"/>
<reference evidence="2" key="1">
    <citation type="submission" date="2019-07" db="EMBL/GenBank/DDBJ databases">
        <title>Chitinimonas sp. nov., isolated from Ny-Alesund, arctica soil.</title>
        <authorList>
            <person name="Xu Q."/>
            <person name="Peng F."/>
        </authorList>
    </citation>
    <scope>NUCLEOTIDE SEQUENCE [LARGE SCALE GENOMIC DNA]</scope>
    <source>
        <strain evidence="2">R3-44</strain>
    </source>
</reference>